<accession>A0A538S9A6</accession>
<gene>
    <name evidence="1" type="ORF">E6K72_13465</name>
</gene>
<comment type="caution">
    <text evidence="1">The sequence shown here is derived from an EMBL/GenBank/DDBJ whole genome shotgun (WGS) entry which is preliminary data.</text>
</comment>
<organism evidence="1 2">
    <name type="scientific">Eiseniibacteriota bacterium</name>
    <dbReference type="NCBI Taxonomy" id="2212470"/>
    <lineage>
        <taxon>Bacteria</taxon>
        <taxon>Candidatus Eiseniibacteriota</taxon>
    </lineage>
</organism>
<dbReference type="Proteomes" id="UP000317716">
    <property type="component" value="Unassembled WGS sequence"/>
</dbReference>
<dbReference type="AlphaFoldDB" id="A0A538S9A6"/>
<name>A0A538S9A6_UNCEI</name>
<protein>
    <submittedName>
        <fullName evidence="1">Uncharacterized protein</fullName>
    </submittedName>
</protein>
<reference evidence="1 2" key="1">
    <citation type="journal article" date="2019" name="Nat. Microbiol.">
        <title>Mediterranean grassland soil C-N compound turnover is dependent on rainfall and depth, and is mediated by genomically divergent microorganisms.</title>
        <authorList>
            <person name="Diamond S."/>
            <person name="Andeer P.F."/>
            <person name="Li Z."/>
            <person name="Crits-Christoph A."/>
            <person name="Burstein D."/>
            <person name="Anantharaman K."/>
            <person name="Lane K.R."/>
            <person name="Thomas B.C."/>
            <person name="Pan C."/>
            <person name="Northen T.R."/>
            <person name="Banfield J.F."/>
        </authorList>
    </citation>
    <scope>NUCLEOTIDE SEQUENCE [LARGE SCALE GENOMIC DNA]</scope>
    <source>
        <strain evidence="1">WS_2</strain>
    </source>
</reference>
<dbReference type="EMBL" id="VBOS01000502">
    <property type="protein sequence ID" value="TMQ47960.1"/>
    <property type="molecule type" value="Genomic_DNA"/>
</dbReference>
<sequence>MTTPVLDLEPDPPHLQFASDPAGLTAAVHRALDRPAPRDARRALARPYDWGALAARMVGEIENRVAALS</sequence>
<evidence type="ECO:0000313" key="1">
    <source>
        <dbReference type="EMBL" id="TMQ47960.1"/>
    </source>
</evidence>
<evidence type="ECO:0000313" key="2">
    <source>
        <dbReference type="Proteomes" id="UP000317716"/>
    </source>
</evidence>
<proteinExistence type="predicted"/>